<dbReference type="CDD" id="cd00060">
    <property type="entry name" value="FHA"/>
    <property type="match status" value="1"/>
</dbReference>
<dbReference type="Gene3D" id="2.60.200.20">
    <property type="match status" value="1"/>
</dbReference>
<dbReference type="PROSITE" id="PS50006">
    <property type="entry name" value="FHA_DOMAIN"/>
    <property type="match status" value="1"/>
</dbReference>
<dbReference type="OrthoDB" id="9816434at2"/>
<protein>
    <submittedName>
        <fullName evidence="2">FHA domain-containing protein FhaA</fullName>
    </submittedName>
</protein>
<dbReference type="PANTHER" id="PTHR23308">
    <property type="entry name" value="NUCLEAR INHIBITOR OF PROTEIN PHOSPHATASE-1"/>
    <property type="match status" value="1"/>
</dbReference>
<organism evidence="2 3">
    <name type="scientific">Anatilimnocola aggregata</name>
    <dbReference type="NCBI Taxonomy" id="2528021"/>
    <lineage>
        <taxon>Bacteria</taxon>
        <taxon>Pseudomonadati</taxon>
        <taxon>Planctomycetota</taxon>
        <taxon>Planctomycetia</taxon>
        <taxon>Pirellulales</taxon>
        <taxon>Pirellulaceae</taxon>
        <taxon>Anatilimnocola</taxon>
    </lineage>
</organism>
<dbReference type="InterPro" id="IPR000253">
    <property type="entry name" value="FHA_dom"/>
</dbReference>
<dbReference type="SMART" id="SM00240">
    <property type="entry name" value="FHA"/>
    <property type="match status" value="1"/>
</dbReference>
<proteinExistence type="predicted"/>
<dbReference type="Pfam" id="PF00498">
    <property type="entry name" value="FHA"/>
    <property type="match status" value="1"/>
</dbReference>
<dbReference type="AlphaFoldDB" id="A0A517YMS7"/>
<evidence type="ECO:0000313" key="2">
    <source>
        <dbReference type="EMBL" id="QDU31525.1"/>
    </source>
</evidence>
<dbReference type="RefSeq" id="WP_145098799.1">
    <property type="nucleotide sequence ID" value="NZ_CP036274.1"/>
</dbReference>
<dbReference type="KEGG" id="aagg:ETAA8_66840"/>
<feature type="domain" description="FHA" evidence="1">
    <location>
        <begin position="25"/>
        <end position="74"/>
    </location>
</feature>
<dbReference type="InterPro" id="IPR008984">
    <property type="entry name" value="SMAD_FHA_dom_sf"/>
</dbReference>
<accession>A0A517YMS7</accession>
<keyword evidence="3" id="KW-1185">Reference proteome</keyword>
<sequence>MSGITIRVLDGADRGRIYQNVGPPITIGREEGNTIQLNDERVSRYHIKIQEDNSRLVLTDLDSTNGTKVNGEDIQLRILKFGDMIAVGRSVLLFGSREQIAGRLARLRDDNGEAASAADQEQVQKAANFSSLDFELNWNEECDMQATLHALEPPELPDRLTPGQAAQLAEMLEFLYVRLRNLIQSATVDNKSSKISLDLRQWQGLIDLQGRLSEYLRRIGNPRD</sequence>
<name>A0A517YMS7_9BACT</name>
<evidence type="ECO:0000259" key="1">
    <source>
        <dbReference type="PROSITE" id="PS50006"/>
    </source>
</evidence>
<dbReference type="InterPro" id="IPR050923">
    <property type="entry name" value="Cell_Proc_Reg/RNA_Proc"/>
</dbReference>
<reference evidence="2 3" key="1">
    <citation type="submission" date="2019-02" db="EMBL/GenBank/DDBJ databases">
        <title>Deep-cultivation of Planctomycetes and their phenomic and genomic characterization uncovers novel biology.</title>
        <authorList>
            <person name="Wiegand S."/>
            <person name="Jogler M."/>
            <person name="Boedeker C."/>
            <person name="Pinto D."/>
            <person name="Vollmers J."/>
            <person name="Rivas-Marin E."/>
            <person name="Kohn T."/>
            <person name="Peeters S.H."/>
            <person name="Heuer A."/>
            <person name="Rast P."/>
            <person name="Oberbeckmann S."/>
            <person name="Bunk B."/>
            <person name="Jeske O."/>
            <person name="Meyerdierks A."/>
            <person name="Storesund J.E."/>
            <person name="Kallscheuer N."/>
            <person name="Luecker S."/>
            <person name="Lage O.M."/>
            <person name="Pohl T."/>
            <person name="Merkel B.J."/>
            <person name="Hornburger P."/>
            <person name="Mueller R.-W."/>
            <person name="Bruemmer F."/>
            <person name="Labrenz M."/>
            <person name="Spormann A.M."/>
            <person name="Op den Camp H."/>
            <person name="Overmann J."/>
            <person name="Amann R."/>
            <person name="Jetten M.S.M."/>
            <person name="Mascher T."/>
            <person name="Medema M.H."/>
            <person name="Devos D.P."/>
            <person name="Kaster A.-K."/>
            <person name="Ovreas L."/>
            <person name="Rohde M."/>
            <person name="Galperin M.Y."/>
            <person name="Jogler C."/>
        </authorList>
    </citation>
    <scope>NUCLEOTIDE SEQUENCE [LARGE SCALE GENOMIC DNA]</scope>
    <source>
        <strain evidence="2 3">ETA_A8</strain>
    </source>
</reference>
<gene>
    <name evidence="2" type="primary">fhaA_2</name>
    <name evidence="2" type="ORF">ETAA8_66840</name>
</gene>
<dbReference type="Proteomes" id="UP000315017">
    <property type="component" value="Chromosome"/>
</dbReference>
<dbReference type="SUPFAM" id="SSF49879">
    <property type="entry name" value="SMAD/FHA domain"/>
    <property type="match status" value="1"/>
</dbReference>
<evidence type="ECO:0000313" key="3">
    <source>
        <dbReference type="Proteomes" id="UP000315017"/>
    </source>
</evidence>
<dbReference type="EMBL" id="CP036274">
    <property type="protein sequence ID" value="QDU31525.1"/>
    <property type="molecule type" value="Genomic_DNA"/>
</dbReference>